<evidence type="ECO:0000256" key="1">
    <source>
        <dbReference type="ARBA" id="ARBA00023015"/>
    </source>
</evidence>
<keyword evidence="2 4" id="KW-0238">DNA-binding</keyword>
<evidence type="ECO:0000256" key="3">
    <source>
        <dbReference type="ARBA" id="ARBA00023163"/>
    </source>
</evidence>
<dbReference type="GO" id="GO:0003700">
    <property type="term" value="F:DNA-binding transcription factor activity"/>
    <property type="evidence" value="ECO:0007669"/>
    <property type="project" value="TreeGrafter"/>
</dbReference>
<evidence type="ECO:0000259" key="5">
    <source>
        <dbReference type="PROSITE" id="PS50977"/>
    </source>
</evidence>
<accession>A0AB73TW86</accession>
<sequence>MRADAEGNRERIIDAYLDLIRPRGPEPTMSDVAAGADVSRVTLYRHFADRDTLRHAAFMHVLDRVEELVQNAIAHPKIESDSFSVQLSHLIDSFLTHGMLTHLLLNGQDYFEPALVRVWTAWMRPIVRFMQAAQDRGELRNDLPPKWQVTTLLALVQTVIVYPGDLSGRNTTQVVLKTFLDGAATPDSRTNLQQRHRH</sequence>
<keyword evidence="3" id="KW-0804">Transcription</keyword>
<dbReference type="PANTHER" id="PTHR30055">
    <property type="entry name" value="HTH-TYPE TRANSCRIPTIONAL REGULATOR RUTR"/>
    <property type="match status" value="1"/>
</dbReference>
<dbReference type="InterPro" id="IPR050109">
    <property type="entry name" value="HTH-type_TetR-like_transc_reg"/>
</dbReference>
<dbReference type="Proteomes" id="UP000317728">
    <property type="component" value="Chromosome"/>
</dbReference>
<evidence type="ECO:0000256" key="2">
    <source>
        <dbReference type="ARBA" id="ARBA00023125"/>
    </source>
</evidence>
<dbReference type="InterPro" id="IPR009057">
    <property type="entry name" value="Homeodomain-like_sf"/>
</dbReference>
<protein>
    <submittedName>
        <fullName evidence="6">TetR/AcrR family transcriptional regulator</fullName>
    </submittedName>
</protein>
<dbReference type="SUPFAM" id="SSF48498">
    <property type="entry name" value="Tetracyclin repressor-like, C-terminal domain"/>
    <property type="match status" value="1"/>
</dbReference>
<evidence type="ECO:0000313" key="7">
    <source>
        <dbReference type="Proteomes" id="UP000317728"/>
    </source>
</evidence>
<dbReference type="InterPro" id="IPR001647">
    <property type="entry name" value="HTH_TetR"/>
</dbReference>
<organism evidence="6 7">
    <name type="scientific">Mycobacteroides chelonae</name>
    <name type="common">Mycobacterium chelonae</name>
    <dbReference type="NCBI Taxonomy" id="1774"/>
    <lineage>
        <taxon>Bacteria</taxon>
        <taxon>Bacillati</taxon>
        <taxon>Actinomycetota</taxon>
        <taxon>Actinomycetes</taxon>
        <taxon>Mycobacteriales</taxon>
        <taxon>Mycobacteriaceae</taxon>
        <taxon>Mycobacteroides</taxon>
    </lineage>
</organism>
<dbReference type="Gene3D" id="1.10.357.10">
    <property type="entry name" value="Tetracycline Repressor, domain 2"/>
    <property type="match status" value="1"/>
</dbReference>
<dbReference type="GO" id="GO:0000976">
    <property type="term" value="F:transcription cis-regulatory region binding"/>
    <property type="evidence" value="ECO:0007669"/>
    <property type="project" value="TreeGrafter"/>
</dbReference>
<name>A0AB73TW86_MYCCH</name>
<dbReference type="InterPro" id="IPR036271">
    <property type="entry name" value="Tet_transcr_reg_TetR-rel_C_sf"/>
</dbReference>
<dbReference type="AlphaFoldDB" id="A0AB73TW86"/>
<gene>
    <name evidence="6" type="ORF">FJK96_00240</name>
</gene>
<keyword evidence="1" id="KW-0805">Transcription regulation</keyword>
<dbReference type="EMBL" id="CP041150">
    <property type="protein sequence ID" value="QDF68765.1"/>
    <property type="molecule type" value="Genomic_DNA"/>
</dbReference>
<feature type="domain" description="HTH tetR-type" evidence="5">
    <location>
        <begin position="6"/>
        <end position="65"/>
    </location>
</feature>
<evidence type="ECO:0000256" key="4">
    <source>
        <dbReference type="PROSITE-ProRule" id="PRU00335"/>
    </source>
</evidence>
<feature type="DNA-binding region" description="H-T-H motif" evidence="4">
    <location>
        <begin position="28"/>
        <end position="47"/>
    </location>
</feature>
<evidence type="ECO:0000313" key="6">
    <source>
        <dbReference type="EMBL" id="QDF68765.1"/>
    </source>
</evidence>
<dbReference type="PROSITE" id="PS50977">
    <property type="entry name" value="HTH_TETR_2"/>
    <property type="match status" value="1"/>
</dbReference>
<dbReference type="RefSeq" id="WP_070948209.1">
    <property type="nucleotide sequence ID" value="NZ_CP041150.1"/>
</dbReference>
<dbReference type="Pfam" id="PF00440">
    <property type="entry name" value="TetR_N"/>
    <property type="match status" value="1"/>
</dbReference>
<proteinExistence type="predicted"/>
<dbReference type="SUPFAM" id="SSF46689">
    <property type="entry name" value="Homeodomain-like"/>
    <property type="match status" value="1"/>
</dbReference>
<dbReference type="PANTHER" id="PTHR30055:SF234">
    <property type="entry name" value="HTH-TYPE TRANSCRIPTIONAL REGULATOR BETI"/>
    <property type="match status" value="1"/>
</dbReference>
<reference evidence="6 7" key="1">
    <citation type="submission" date="2019-06" db="EMBL/GenBank/DDBJ databases">
        <title>Whole geneome sequnce of Mycobacteroides chelonae M77 isolated from bovine milk from Meghalaya, India.</title>
        <authorList>
            <person name="Vise E."/>
            <person name="Das S."/>
            <person name="Garg A."/>
            <person name="Ghatak S."/>
            <person name="Shakuntala I."/>
            <person name="Milton A.A.P."/>
            <person name="Karam A."/>
            <person name="Sanjukta R."/>
            <person name="Puro K."/>
            <person name="Sen A."/>
        </authorList>
    </citation>
    <scope>NUCLEOTIDE SEQUENCE [LARGE SCALE GENOMIC DNA]</scope>
    <source>
        <strain evidence="6 7">M77</strain>
    </source>
</reference>